<proteinExistence type="predicted"/>
<dbReference type="GeneID" id="94546833"/>
<name>A0A288Q6F3_9LACO</name>
<evidence type="ECO:0000313" key="1">
    <source>
        <dbReference type="EMBL" id="RDL12154.1"/>
    </source>
</evidence>
<sequence>MFFEKLVSVLVVLFGIFLYTVGVTLDIHSLLFDCAAGADVITGLVLLDGLWKGWLL</sequence>
<gene>
    <name evidence="1" type="ORF">DFP99_0587</name>
</gene>
<accession>A0A288Q6F3</accession>
<protein>
    <submittedName>
        <fullName evidence="1">Uncharacterized protein</fullName>
    </submittedName>
</protein>
<keyword evidence="2" id="KW-1185">Reference proteome</keyword>
<dbReference type="EMBL" id="QRAS01000001">
    <property type="protein sequence ID" value="RDL12154.1"/>
    <property type="molecule type" value="Genomic_DNA"/>
</dbReference>
<organism evidence="1 2">
    <name type="scientific">Weissella soli</name>
    <dbReference type="NCBI Taxonomy" id="155866"/>
    <lineage>
        <taxon>Bacteria</taxon>
        <taxon>Bacillati</taxon>
        <taxon>Bacillota</taxon>
        <taxon>Bacilli</taxon>
        <taxon>Lactobacillales</taxon>
        <taxon>Lactobacillaceae</taxon>
        <taxon>Weissella</taxon>
    </lineage>
</organism>
<reference evidence="1 2" key="1">
    <citation type="submission" date="2018-07" db="EMBL/GenBank/DDBJ databases">
        <title>Genomic Encyclopedia of Type Strains, Phase III (KMG-III): the genomes of soil and plant-associated and newly described type strains.</title>
        <authorList>
            <person name="Whitman W."/>
        </authorList>
    </citation>
    <scope>NUCLEOTIDE SEQUENCE [LARGE SCALE GENOMIC DNA]</scope>
    <source>
        <strain evidence="1 2">CECT 7031</strain>
    </source>
</reference>
<dbReference type="KEGG" id="wso:WSWS_00958"/>
<dbReference type="AlphaFoldDB" id="A0A288Q6F3"/>
<dbReference type="RefSeq" id="WP_164699442.1">
    <property type="nucleotide sequence ID" value="NZ_BJYO01000002.1"/>
</dbReference>
<dbReference type="Proteomes" id="UP000254912">
    <property type="component" value="Unassembled WGS sequence"/>
</dbReference>
<evidence type="ECO:0000313" key="2">
    <source>
        <dbReference type="Proteomes" id="UP000254912"/>
    </source>
</evidence>
<comment type="caution">
    <text evidence="1">The sequence shown here is derived from an EMBL/GenBank/DDBJ whole genome shotgun (WGS) entry which is preliminary data.</text>
</comment>